<dbReference type="Pfam" id="PF01479">
    <property type="entry name" value="S4"/>
    <property type="match status" value="1"/>
</dbReference>
<evidence type="ECO:0000256" key="4">
    <source>
        <dbReference type="RuleBase" id="RU003887"/>
    </source>
</evidence>
<dbReference type="InterPro" id="IPR002942">
    <property type="entry name" value="S4_RNA-bd"/>
</dbReference>
<dbReference type="EC" id="5.4.99.-" evidence="4"/>
<dbReference type="InterPro" id="IPR000748">
    <property type="entry name" value="PsdUridine_synth_RsuA/RluB/E/F"/>
</dbReference>
<evidence type="ECO:0000256" key="3">
    <source>
        <dbReference type="PROSITE-ProRule" id="PRU00182"/>
    </source>
</evidence>
<dbReference type="PROSITE" id="PS01149">
    <property type="entry name" value="PSI_RSU"/>
    <property type="match status" value="1"/>
</dbReference>
<dbReference type="InterPro" id="IPR042092">
    <property type="entry name" value="PsdUridine_s_RsuA/RluB/E/F_cat"/>
</dbReference>
<dbReference type="NCBIfam" id="TIGR00093">
    <property type="entry name" value="pseudouridine synthase"/>
    <property type="match status" value="1"/>
</dbReference>
<evidence type="ECO:0000256" key="2">
    <source>
        <dbReference type="ARBA" id="ARBA00023235"/>
    </source>
</evidence>
<dbReference type="InterPro" id="IPR036986">
    <property type="entry name" value="S4_RNA-bd_sf"/>
</dbReference>
<keyword evidence="3" id="KW-0694">RNA-binding</keyword>
<dbReference type="SUPFAM" id="SSF55174">
    <property type="entry name" value="Alpha-L RNA-binding motif"/>
    <property type="match status" value="1"/>
</dbReference>
<dbReference type="SMART" id="SM00363">
    <property type="entry name" value="S4"/>
    <property type="match status" value="1"/>
</dbReference>
<dbReference type="SUPFAM" id="SSF55120">
    <property type="entry name" value="Pseudouridine synthase"/>
    <property type="match status" value="1"/>
</dbReference>
<dbReference type="InterPro" id="IPR050343">
    <property type="entry name" value="RsuA_PseudoU_synthase"/>
</dbReference>
<dbReference type="Pfam" id="PF00849">
    <property type="entry name" value="PseudoU_synth_2"/>
    <property type="match status" value="1"/>
</dbReference>
<dbReference type="GO" id="GO:0005829">
    <property type="term" value="C:cytosol"/>
    <property type="evidence" value="ECO:0007669"/>
    <property type="project" value="UniProtKB-ARBA"/>
</dbReference>
<dbReference type="EMBL" id="MHIW01000026">
    <property type="protein sequence ID" value="OGY58469.1"/>
    <property type="molecule type" value="Genomic_DNA"/>
</dbReference>
<accession>A0A1G1Z1Z5</accession>
<protein>
    <recommendedName>
        <fullName evidence="4">Pseudouridine synthase</fullName>
        <ecNumber evidence="4">5.4.99.-</ecNumber>
    </recommendedName>
</protein>
<dbReference type="InterPro" id="IPR020094">
    <property type="entry name" value="TruA/RsuA/RluB/E/F_N"/>
</dbReference>
<dbReference type="GO" id="GO:0000455">
    <property type="term" value="P:enzyme-directed rRNA pseudouridine synthesis"/>
    <property type="evidence" value="ECO:0007669"/>
    <property type="project" value="UniProtKB-ARBA"/>
</dbReference>
<keyword evidence="2 4" id="KW-0413">Isomerase</keyword>
<dbReference type="InterPro" id="IPR006145">
    <property type="entry name" value="PsdUridine_synth_RsuA/RluA"/>
</dbReference>
<feature type="domain" description="RNA-binding S4" evidence="5">
    <location>
        <begin position="1"/>
        <end position="70"/>
    </location>
</feature>
<dbReference type="PANTHER" id="PTHR47683:SF2">
    <property type="entry name" value="RNA-BINDING S4 DOMAIN-CONTAINING PROTEIN"/>
    <property type="match status" value="1"/>
</dbReference>
<dbReference type="GO" id="GO:0120159">
    <property type="term" value="F:rRNA pseudouridine synthase activity"/>
    <property type="evidence" value="ECO:0007669"/>
    <property type="project" value="UniProtKB-ARBA"/>
</dbReference>
<dbReference type="Gene3D" id="3.10.290.10">
    <property type="entry name" value="RNA-binding S4 domain"/>
    <property type="match status" value="1"/>
</dbReference>
<comment type="caution">
    <text evidence="6">The sequence shown here is derived from an EMBL/GenBank/DDBJ whole genome shotgun (WGS) entry which is preliminary data.</text>
</comment>
<organism evidence="6 7">
    <name type="scientific">Candidatus Colwellbacteria bacterium RIFCSPHIGHO2_12_FULL_43_12</name>
    <dbReference type="NCBI Taxonomy" id="1797688"/>
    <lineage>
        <taxon>Bacteria</taxon>
        <taxon>Candidatus Colwelliibacteriota</taxon>
    </lineage>
</organism>
<dbReference type="Gene3D" id="3.30.70.1560">
    <property type="entry name" value="Alpha-L RNA-binding motif"/>
    <property type="match status" value="1"/>
</dbReference>
<reference evidence="6 7" key="1">
    <citation type="journal article" date="2016" name="Nat. Commun.">
        <title>Thousands of microbial genomes shed light on interconnected biogeochemical processes in an aquifer system.</title>
        <authorList>
            <person name="Anantharaman K."/>
            <person name="Brown C.T."/>
            <person name="Hug L.A."/>
            <person name="Sharon I."/>
            <person name="Castelle C.J."/>
            <person name="Probst A.J."/>
            <person name="Thomas B.C."/>
            <person name="Singh A."/>
            <person name="Wilkins M.J."/>
            <person name="Karaoz U."/>
            <person name="Brodie E.L."/>
            <person name="Williams K.H."/>
            <person name="Hubbard S.S."/>
            <person name="Banfield J.F."/>
        </authorList>
    </citation>
    <scope>NUCLEOTIDE SEQUENCE [LARGE SCALE GENOMIC DNA]</scope>
</reference>
<dbReference type="PANTHER" id="PTHR47683">
    <property type="entry name" value="PSEUDOURIDINE SYNTHASE FAMILY PROTEIN-RELATED"/>
    <property type="match status" value="1"/>
</dbReference>
<dbReference type="CDD" id="cd00165">
    <property type="entry name" value="S4"/>
    <property type="match status" value="1"/>
</dbReference>
<dbReference type="AlphaFoldDB" id="A0A1G1Z1Z5"/>
<gene>
    <name evidence="6" type="ORF">A3E61_00230</name>
</gene>
<dbReference type="GO" id="GO:0003723">
    <property type="term" value="F:RNA binding"/>
    <property type="evidence" value="ECO:0007669"/>
    <property type="project" value="UniProtKB-KW"/>
</dbReference>
<comment type="similarity">
    <text evidence="1 4">Belongs to the pseudouridine synthase RsuA family.</text>
</comment>
<evidence type="ECO:0000313" key="6">
    <source>
        <dbReference type="EMBL" id="OGY58469.1"/>
    </source>
</evidence>
<dbReference type="PROSITE" id="PS50889">
    <property type="entry name" value="S4"/>
    <property type="match status" value="1"/>
</dbReference>
<dbReference type="FunFam" id="3.30.70.1560:FF:000001">
    <property type="entry name" value="Pseudouridine synthase"/>
    <property type="match status" value="1"/>
</dbReference>
<sequence length="233" mass="26197">MRIQKYLSERKILSRREAEDYIRKGLIALNGKVVTEMGVQIDPTKDRIEILKGAAKESAKKMTVVIYKPRDIVSSKESSEGETVFEFFTQFQNLNVVGRLDKSSEGLLLLSNDGVVTSSVTGSDHLIEKEYEVSVRETVNNNKANKMEQGIQLEDGLTLPAKVTIITPNKFRIILKEGRKHQIRRMADAVHLTITGLKRLRVGNISLGKLKPGESRVLLSKEVDELKNLARPK</sequence>
<dbReference type="Gene3D" id="3.30.70.580">
    <property type="entry name" value="Pseudouridine synthase I, catalytic domain, N-terminal subdomain"/>
    <property type="match status" value="1"/>
</dbReference>
<proteinExistence type="inferred from homology"/>
<dbReference type="Proteomes" id="UP000178259">
    <property type="component" value="Unassembled WGS sequence"/>
</dbReference>
<evidence type="ECO:0000259" key="5">
    <source>
        <dbReference type="SMART" id="SM00363"/>
    </source>
</evidence>
<evidence type="ECO:0000256" key="1">
    <source>
        <dbReference type="ARBA" id="ARBA00008348"/>
    </source>
</evidence>
<evidence type="ECO:0000313" key="7">
    <source>
        <dbReference type="Proteomes" id="UP000178259"/>
    </source>
</evidence>
<name>A0A1G1Z1Z5_9BACT</name>
<dbReference type="InterPro" id="IPR018496">
    <property type="entry name" value="PsdUridine_synth_RsuA/RluB_CS"/>
</dbReference>
<dbReference type="InterPro" id="IPR020103">
    <property type="entry name" value="PsdUridine_synth_cat_dom_sf"/>
</dbReference>